<gene>
    <name evidence="1" type="ORF">C8D97_109202</name>
</gene>
<evidence type="ECO:0000313" key="2">
    <source>
        <dbReference type="Proteomes" id="UP000245790"/>
    </source>
</evidence>
<protein>
    <recommendedName>
        <fullName evidence="3">Lipoprotein</fullName>
    </recommendedName>
</protein>
<dbReference type="PROSITE" id="PS51257">
    <property type="entry name" value="PROKAR_LIPOPROTEIN"/>
    <property type="match status" value="1"/>
</dbReference>
<dbReference type="EMBL" id="QGGU01000009">
    <property type="protein sequence ID" value="PWK48651.1"/>
    <property type="molecule type" value="Genomic_DNA"/>
</dbReference>
<dbReference type="Proteomes" id="UP000245790">
    <property type="component" value="Unassembled WGS sequence"/>
</dbReference>
<comment type="caution">
    <text evidence="1">The sequence shown here is derived from an EMBL/GenBank/DDBJ whole genome shotgun (WGS) entry which is preliminary data.</text>
</comment>
<accession>A0A316FIA8</accession>
<evidence type="ECO:0008006" key="3">
    <source>
        <dbReference type="Google" id="ProtNLM"/>
    </source>
</evidence>
<reference evidence="1 2" key="1">
    <citation type="submission" date="2018-05" db="EMBL/GenBank/DDBJ databases">
        <title>Genomic Encyclopedia of Type Strains, Phase IV (KMG-IV): sequencing the most valuable type-strain genomes for metagenomic binning, comparative biology and taxonomic classification.</title>
        <authorList>
            <person name="Goeker M."/>
        </authorList>
    </citation>
    <scope>NUCLEOTIDE SEQUENCE [LARGE SCALE GENOMIC DNA]</scope>
    <source>
        <strain evidence="1 2">DSM 25350</strain>
    </source>
</reference>
<keyword evidence="2" id="KW-1185">Reference proteome</keyword>
<sequence length="214" mass="25176">MKIVIIILSVLILSSCDTSVEYTDNIKFTEAQLRRTNTYELSGRLFEIEKRYSPVVPTRDGEAASIGIKVKYPSFEGKTVENQDFFIIKGRYPEKLIWIDLWQAYDGNEILVHNRIDSAFRYDSRLKYNESIKLWTVSASKYQDAFFKKDKSIYLECSKQDKYIAPSCKGYLDLYDDSILLIVMFKRKYLSDWNNIMTRSKKLVEKFNENANKK</sequence>
<name>A0A316FIA8_9GAMM</name>
<organism evidence="1 2">
    <name type="scientific">Pleionea mediterranea</name>
    <dbReference type="NCBI Taxonomy" id="523701"/>
    <lineage>
        <taxon>Bacteria</taxon>
        <taxon>Pseudomonadati</taxon>
        <taxon>Pseudomonadota</taxon>
        <taxon>Gammaproteobacteria</taxon>
        <taxon>Oceanospirillales</taxon>
        <taxon>Pleioneaceae</taxon>
        <taxon>Pleionea</taxon>
    </lineage>
</organism>
<proteinExistence type="predicted"/>
<dbReference type="RefSeq" id="WP_146196150.1">
    <property type="nucleotide sequence ID" value="NZ_QGGU01000009.1"/>
</dbReference>
<evidence type="ECO:0000313" key="1">
    <source>
        <dbReference type="EMBL" id="PWK48651.1"/>
    </source>
</evidence>
<dbReference type="AlphaFoldDB" id="A0A316FIA8"/>